<accession>A0A507FK32</accession>
<evidence type="ECO:0000313" key="2">
    <source>
        <dbReference type="EMBL" id="TPX76623.1"/>
    </source>
</evidence>
<keyword evidence="3" id="KW-1185">Reference proteome</keyword>
<sequence>MILRNNFNSSDTLALNNSPSQMQSQSQRGCVRWWVDAPGPKDPYFFAISAIHIPIYILGLFLNGSLFVLMRKRIQTRLDRTLLLLVAVHTVWALFELLRYTISIWYGPQVFWRVVAAGTSIGLICIFAANMCLSFERCFFVRFSNLSGYERATQKYFVFLAVWVSVLVVTVVAIYSTSCTDKLMFPTARVQRTIWTATVGTSGILIMLMTVVINLSTYRHVSHAMKTSLLGTTVATEPLERKVLVRCIIMSSGLIICYVPIILFMGITLNIRLDTEVYRNFRIVSYFAASMDVIITPVLLVYLHRDVQALIWRCVEWWRGNRKGVDMDGDGKLVNSISLDSVES</sequence>
<gene>
    <name evidence="2" type="ORF">CcCBS67573_g02107</name>
</gene>
<protein>
    <recommendedName>
        <fullName evidence="4">G-protein coupled receptors family 1 profile domain-containing protein</fullName>
    </recommendedName>
</protein>
<feature type="transmembrane region" description="Helical" evidence="1">
    <location>
        <begin position="283"/>
        <end position="303"/>
    </location>
</feature>
<evidence type="ECO:0000313" key="3">
    <source>
        <dbReference type="Proteomes" id="UP000320333"/>
    </source>
</evidence>
<feature type="transmembrane region" description="Helical" evidence="1">
    <location>
        <begin position="247"/>
        <end position="271"/>
    </location>
</feature>
<feature type="transmembrane region" description="Helical" evidence="1">
    <location>
        <begin position="195"/>
        <end position="216"/>
    </location>
</feature>
<evidence type="ECO:0008006" key="4">
    <source>
        <dbReference type="Google" id="ProtNLM"/>
    </source>
</evidence>
<dbReference type="AlphaFoldDB" id="A0A507FK32"/>
<name>A0A507FK32_9FUNG</name>
<dbReference type="SUPFAM" id="SSF81321">
    <property type="entry name" value="Family A G protein-coupled receptor-like"/>
    <property type="match status" value="1"/>
</dbReference>
<keyword evidence="1" id="KW-0472">Membrane</keyword>
<organism evidence="2 3">
    <name type="scientific">Chytriomyces confervae</name>
    <dbReference type="NCBI Taxonomy" id="246404"/>
    <lineage>
        <taxon>Eukaryota</taxon>
        <taxon>Fungi</taxon>
        <taxon>Fungi incertae sedis</taxon>
        <taxon>Chytridiomycota</taxon>
        <taxon>Chytridiomycota incertae sedis</taxon>
        <taxon>Chytridiomycetes</taxon>
        <taxon>Chytridiales</taxon>
        <taxon>Chytriomycetaceae</taxon>
        <taxon>Chytriomyces</taxon>
    </lineage>
</organism>
<dbReference type="Proteomes" id="UP000320333">
    <property type="component" value="Unassembled WGS sequence"/>
</dbReference>
<dbReference type="OrthoDB" id="2110924at2759"/>
<reference evidence="2 3" key="1">
    <citation type="journal article" date="2019" name="Sci. Rep.">
        <title>Comparative genomics of chytrid fungi reveal insights into the obligate biotrophic and pathogenic lifestyle of Synchytrium endobioticum.</title>
        <authorList>
            <person name="van de Vossenberg B.T.L.H."/>
            <person name="Warris S."/>
            <person name="Nguyen H.D.T."/>
            <person name="van Gent-Pelzer M.P.E."/>
            <person name="Joly D.L."/>
            <person name="van de Geest H.C."/>
            <person name="Bonants P.J.M."/>
            <person name="Smith D.S."/>
            <person name="Levesque C.A."/>
            <person name="van der Lee T.A.J."/>
        </authorList>
    </citation>
    <scope>NUCLEOTIDE SEQUENCE [LARGE SCALE GENOMIC DNA]</scope>
    <source>
        <strain evidence="2 3">CBS 675.73</strain>
    </source>
</reference>
<feature type="transmembrane region" description="Helical" evidence="1">
    <location>
        <begin position="114"/>
        <end position="135"/>
    </location>
</feature>
<dbReference type="Gene3D" id="1.20.1070.10">
    <property type="entry name" value="Rhodopsin 7-helix transmembrane proteins"/>
    <property type="match status" value="1"/>
</dbReference>
<keyword evidence="1" id="KW-0812">Transmembrane</keyword>
<feature type="transmembrane region" description="Helical" evidence="1">
    <location>
        <begin position="82"/>
        <end position="102"/>
    </location>
</feature>
<proteinExistence type="predicted"/>
<comment type="caution">
    <text evidence="2">The sequence shown here is derived from an EMBL/GenBank/DDBJ whole genome shotgun (WGS) entry which is preliminary data.</text>
</comment>
<dbReference type="EMBL" id="QEAP01000041">
    <property type="protein sequence ID" value="TPX76623.1"/>
    <property type="molecule type" value="Genomic_DNA"/>
</dbReference>
<evidence type="ECO:0000256" key="1">
    <source>
        <dbReference type="SAM" id="Phobius"/>
    </source>
</evidence>
<feature type="transmembrane region" description="Helical" evidence="1">
    <location>
        <begin position="44"/>
        <end position="70"/>
    </location>
</feature>
<keyword evidence="1" id="KW-1133">Transmembrane helix</keyword>
<feature type="transmembrane region" description="Helical" evidence="1">
    <location>
        <begin position="156"/>
        <end position="175"/>
    </location>
</feature>